<comment type="similarity">
    <text evidence="2">Belongs to the gamma-BBH/TMLD family.</text>
</comment>
<gene>
    <name evidence="10" type="ORF">VP1G_02107</name>
</gene>
<dbReference type="GO" id="GO:0005739">
    <property type="term" value="C:mitochondrion"/>
    <property type="evidence" value="ECO:0007669"/>
    <property type="project" value="TreeGrafter"/>
</dbReference>
<dbReference type="PANTHER" id="PTHR10696:SF25">
    <property type="entry name" value="OXIDOREDUCTASE AIM17-RELATED"/>
    <property type="match status" value="1"/>
</dbReference>
<keyword evidence="5" id="KW-0560">Oxidoreductase</keyword>
<evidence type="ECO:0000256" key="5">
    <source>
        <dbReference type="ARBA" id="ARBA00023002"/>
    </source>
</evidence>
<feature type="region of interest" description="Disordered" evidence="7">
    <location>
        <begin position="15"/>
        <end position="37"/>
    </location>
</feature>
<keyword evidence="4 10" id="KW-0223">Dioxygenase</keyword>
<sequence>MSSRTRLVANIPALLRGQPGPAAPGRPRGACTPRSSPRLFRRPLTPLCTSRYISSDSSRHAPELSGQENRYRPGRFVSLPNQFGRLLQVTTKRGHIELAFENYFVSEHPAWIHKLWLRDACPCSECVSESSGQKRFATYDVDASPQLESCRVTEGGDLEVVWANDFLKGGSHTSIYPLDFLQRVLMTNGRLQFSYKIHLKHTLWDKSTFTKDFDSRFVSYEDWMAGGDVFVKALLNIQEWGLVFIRGVPESHDAVQDIANKIGSLQSTLYGLTWDVISKPNAENVAYTNESLCLHQDLLYWKDMPRVQLLHCLKNECEGGESLFSDGLRAATEMKTSHRDHYDLLASTPVSYHYTKNGFYHQQRSVITESGQLPAKIFWSPPFQAPFHHPFRRKGAGKLQYWHGAARNFRDSIESPENMFQYRLQPGDCVIFDNQRILHGRTRFDTSTGFRHLRGGYVDSQTMRSAFVRLSEQAMLGQLEEDASENPYISGVAEDTVSP</sequence>
<evidence type="ECO:0000313" key="10">
    <source>
        <dbReference type="EMBL" id="KUI54620.1"/>
    </source>
</evidence>
<keyword evidence="3" id="KW-0479">Metal-binding</keyword>
<dbReference type="EMBL" id="KN714675">
    <property type="protein sequence ID" value="KUI54620.1"/>
    <property type="molecule type" value="Genomic_DNA"/>
</dbReference>
<dbReference type="STRING" id="694573.A0A194USF7"/>
<accession>A0A194USF7</accession>
<dbReference type="Pfam" id="PF06155">
    <property type="entry name" value="GBBH-like_N"/>
    <property type="match status" value="1"/>
</dbReference>
<evidence type="ECO:0000256" key="7">
    <source>
        <dbReference type="SAM" id="MobiDB-lite"/>
    </source>
</evidence>
<dbReference type="AlphaFoldDB" id="A0A194USF7"/>
<dbReference type="SUPFAM" id="SSF51197">
    <property type="entry name" value="Clavaminate synthase-like"/>
    <property type="match status" value="1"/>
</dbReference>
<dbReference type="Proteomes" id="UP000078576">
    <property type="component" value="Unassembled WGS sequence"/>
</dbReference>
<evidence type="ECO:0000256" key="6">
    <source>
        <dbReference type="ARBA" id="ARBA00023004"/>
    </source>
</evidence>
<dbReference type="InterPro" id="IPR010376">
    <property type="entry name" value="GBBH-like_N"/>
</dbReference>
<evidence type="ECO:0000313" key="11">
    <source>
        <dbReference type="Proteomes" id="UP000078576"/>
    </source>
</evidence>
<evidence type="ECO:0000256" key="3">
    <source>
        <dbReference type="ARBA" id="ARBA00022723"/>
    </source>
</evidence>
<dbReference type="Gene3D" id="3.30.2020.30">
    <property type="match status" value="1"/>
</dbReference>
<feature type="domain" description="Gamma-butyrobetaine hydroxylase-like N-terminal" evidence="9">
    <location>
        <begin position="108"/>
        <end position="181"/>
    </location>
</feature>
<dbReference type="InterPro" id="IPR003819">
    <property type="entry name" value="TauD/TfdA-like"/>
</dbReference>
<evidence type="ECO:0000259" key="8">
    <source>
        <dbReference type="Pfam" id="PF02668"/>
    </source>
</evidence>
<dbReference type="InterPro" id="IPR042098">
    <property type="entry name" value="TauD-like_sf"/>
</dbReference>
<organism evidence="10 11">
    <name type="scientific">Cytospora mali</name>
    <name type="common">Apple Valsa canker fungus</name>
    <name type="synonym">Valsa mali</name>
    <dbReference type="NCBI Taxonomy" id="578113"/>
    <lineage>
        <taxon>Eukaryota</taxon>
        <taxon>Fungi</taxon>
        <taxon>Dikarya</taxon>
        <taxon>Ascomycota</taxon>
        <taxon>Pezizomycotina</taxon>
        <taxon>Sordariomycetes</taxon>
        <taxon>Sordariomycetidae</taxon>
        <taxon>Diaporthales</taxon>
        <taxon>Cytosporaceae</taxon>
        <taxon>Cytospora</taxon>
    </lineage>
</organism>
<proteinExistence type="inferred from homology"/>
<evidence type="ECO:0000256" key="2">
    <source>
        <dbReference type="ARBA" id="ARBA00008654"/>
    </source>
</evidence>
<name>A0A194USF7_CYTMA</name>
<protein>
    <submittedName>
        <fullName evidence="10">Gamma-butyrobetaine dioxygenase</fullName>
    </submittedName>
</protein>
<keyword evidence="11" id="KW-1185">Reference proteome</keyword>
<feature type="domain" description="TauD/TfdA-like" evidence="8">
    <location>
        <begin position="218"/>
        <end position="457"/>
    </location>
</feature>
<dbReference type="Pfam" id="PF02668">
    <property type="entry name" value="TauD"/>
    <property type="match status" value="1"/>
</dbReference>
<dbReference type="GO" id="GO:0016706">
    <property type="term" value="F:2-oxoglutarate-dependent dioxygenase activity"/>
    <property type="evidence" value="ECO:0007669"/>
    <property type="project" value="UniProtKB-ARBA"/>
</dbReference>
<reference evidence="11" key="1">
    <citation type="submission" date="2014-12" db="EMBL/GenBank/DDBJ databases">
        <title>Genome Sequence of Valsa Canker Pathogens Uncovers a Specific Adaption of Colonization on Woody Bark.</title>
        <authorList>
            <person name="Yin Z."/>
            <person name="Liu H."/>
            <person name="Gao X."/>
            <person name="Li Z."/>
            <person name="Song N."/>
            <person name="Ke X."/>
            <person name="Dai Q."/>
            <person name="Wu Y."/>
            <person name="Sun Y."/>
            <person name="Xu J.-R."/>
            <person name="Kang Z.K."/>
            <person name="Wang L."/>
            <person name="Huang L."/>
        </authorList>
    </citation>
    <scope>NUCLEOTIDE SEQUENCE [LARGE SCALE GENOMIC DNA]</scope>
    <source>
        <strain evidence="11">SXYL134</strain>
    </source>
</reference>
<dbReference type="PANTHER" id="PTHR10696">
    <property type="entry name" value="GAMMA-BUTYROBETAINE HYDROXYLASE-RELATED"/>
    <property type="match status" value="1"/>
</dbReference>
<evidence type="ECO:0000259" key="9">
    <source>
        <dbReference type="Pfam" id="PF06155"/>
    </source>
</evidence>
<keyword evidence="6" id="KW-0408">Iron</keyword>
<feature type="region of interest" description="Disordered" evidence="7">
    <location>
        <begin position="52"/>
        <end position="73"/>
    </location>
</feature>
<dbReference type="GO" id="GO:0046872">
    <property type="term" value="F:metal ion binding"/>
    <property type="evidence" value="ECO:0007669"/>
    <property type="project" value="UniProtKB-KW"/>
</dbReference>
<comment type="cofactor">
    <cofactor evidence="1">
        <name>Fe(2+)</name>
        <dbReference type="ChEBI" id="CHEBI:29033"/>
    </cofactor>
</comment>
<dbReference type="GO" id="GO:0045329">
    <property type="term" value="P:carnitine biosynthetic process"/>
    <property type="evidence" value="ECO:0007669"/>
    <property type="project" value="TreeGrafter"/>
</dbReference>
<evidence type="ECO:0000256" key="1">
    <source>
        <dbReference type="ARBA" id="ARBA00001954"/>
    </source>
</evidence>
<dbReference type="InterPro" id="IPR050411">
    <property type="entry name" value="AlphaKG_dependent_hydroxylases"/>
</dbReference>
<evidence type="ECO:0000256" key="4">
    <source>
        <dbReference type="ARBA" id="ARBA00022964"/>
    </source>
</evidence>
<dbReference type="CDD" id="cd00250">
    <property type="entry name" value="CAS_like"/>
    <property type="match status" value="1"/>
</dbReference>
<dbReference type="Gene3D" id="3.60.130.10">
    <property type="entry name" value="Clavaminate synthase-like"/>
    <property type="match status" value="1"/>
</dbReference>
<dbReference type="OrthoDB" id="406634at2759"/>
<dbReference type="InterPro" id="IPR038492">
    <property type="entry name" value="GBBH-like_N_sf"/>
</dbReference>